<dbReference type="AlphaFoldDB" id="A0AAD7KH48"/>
<dbReference type="SUPFAM" id="SSF48613">
    <property type="entry name" value="Heme oxygenase-like"/>
    <property type="match status" value="1"/>
</dbReference>
<dbReference type="GO" id="GO:0006772">
    <property type="term" value="P:thiamine metabolic process"/>
    <property type="evidence" value="ECO:0007669"/>
    <property type="project" value="UniProtKB-ARBA"/>
</dbReference>
<feature type="domain" description="Thiaminase-2/PQQC" evidence="1">
    <location>
        <begin position="20"/>
        <end position="233"/>
    </location>
</feature>
<dbReference type="PANTHER" id="PTHR41813">
    <property type="entry name" value="REGULATOR PAB1642, PUTATIVE (AFU_ORTHOLOGUE AFUA_3G11955)-RELATED"/>
    <property type="match status" value="1"/>
</dbReference>
<dbReference type="Gene3D" id="1.20.910.10">
    <property type="entry name" value="Heme oxygenase-like"/>
    <property type="match status" value="1"/>
</dbReference>
<protein>
    <submittedName>
        <fullName evidence="2">Heme oxygenase-like protein</fullName>
    </submittedName>
</protein>
<accession>A0AAD7KH48</accession>
<dbReference type="InterPro" id="IPR016084">
    <property type="entry name" value="Haem_Oase-like_multi-hlx"/>
</dbReference>
<dbReference type="Pfam" id="PF03070">
    <property type="entry name" value="TENA_THI-4"/>
    <property type="match status" value="1"/>
</dbReference>
<dbReference type="PANTHER" id="PTHR41813:SF2">
    <property type="entry name" value="REGULATOR PAB1642, PUTATIVE (AFU_ORTHOLOGUE AFUA_3G11955)-RELATED"/>
    <property type="match status" value="1"/>
</dbReference>
<dbReference type="InterPro" id="IPR053261">
    <property type="entry name" value="Polyketide-peptide_reg"/>
</dbReference>
<dbReference type="Proteomes" id="UP001215598">
    <property type="component" value="Unassembled WGS sequence"/>
</dbReference>
<reference evidence="2" key="1">
    <citation type="submission" date="2023-03" db="EMBL/GenBank/DDBJ databases">
        <title>Massive genome expansion in bonnet fungi (Mycena s.s.) driven by repeated elements and novel gene families across ecological guilds.</title>
        <authorList>
            <consortium name="Lawrence Berkeley National Laboratory"/>
            <person name="Harder C.B."/>
            <person name="Miyauchi S."/>
            <person name="Viragh M."/>
            <person name="Kuo A."/>
            <person name="Thoen E."/>
            <person name="Andreopoulos B."/>
            <person name="Lu D."/>
            <person name="Skrede I."/>
            <person name="Drula E."/>
            <person name="Henrissat B."/>
            <person name="Morin E."/>
            <person name="Kohler A."/>
            <person name="Barry K."/>
            <person name="LaButti K."/>
            <person name="Morin E."/>
            <person name="Salamov A."/>
            <person name="Lipzen A."/>
            <person name="Mereny Z."/>
            <person name="Hegedus B."/>
            <person name="Baldrian P."/>
            <person name="Stursova M."/>
            <person name="Weitz H."/>
            <person name="Taylor A."/>
            <person name="Grigoriev I.V."/>
            <person name="Nagy L.G."/>
            <person name="Martin F."/>
            <person name="Kauserud H."/>
        </authorList>
    </citation>
    <scope>NUCLEOTIDE SEQUENCE</scope>
    <source>
        <strain evidence="2">CBHHK182m</strain>
    </source>
</reference>
<dbReference type="CDD" id="cd19357">
    <property type="entry name" value="TenA_E_At3g16990-like"/>
    <property type="match status" value="1"/>
</dbReference>
<gene>
    <name evidence="2" type="ORF">B0H16DRAFT_1295540</name>
</gene>
<evidence type="ECO:0000259" key="1">
    <source>
        <dbReference type="Pfam" id="PF03070"/>
    </source>
</evidence>
<dbReference type="EMBL" id="JARKIB010000001">
    <property type="protein sequence ID" value="KAJ7785674.1"/>
    <property type="molecule type" value="Genomic_DNA"/>
</dbReference>
<dbReference type="InterPro" id="IPR004305">
    <property type="entry name" value="Thiaminase-2/PQQC"/>
</dbReference>
<evidence type="ECO:0000313" key="2">
    <source>
        <dbReference type="EMBL" id="KAJ7785674.1"/>
    </source>
</evidence>
<comment type="caution">
    <text evidence="2">The sequence shown here is derived from an EMBL/GenBank/DDBJ whole genome shotgun (WGS) entry which is preliminary data.</text>
</comment>
<evidence type="ECO:0000313" key="3">
    <source>
        <dbReference type="Proteomes" id="UP001215598"/>
    </source>
</evidence>
<organism evidence="2 3">
    <name type="scientific">Mycena metata</name>
    <dbReference type="NCBI Taxonomy" id="1033252"/>
    <lineage>
        <taxon>Eukaryota</taxon>
        <taxon>Fungi</taxon>
        <taxon>Dikarya</taxon>
        <taxon>Basidiomycota</taxon>
        <taxon>Agaricomycotina</taxon>
        <taxon>Agaricomycetes</taxon>
        <taxon>Agaricomycetidae</taxon>
        <taxon>Agaricales</taxon>
        <taxon>Marasmiineae</taxon>
        <taxon>Mycenaceae</taxon>
        <taxon>Mycena</taxon>
    </lineage>
</organism>
<name>A0AAD7KH48_9AGAR</name>
<sequence length="245" mass="28123">MSSRTLTSQLLQQARSNNEYAEAINHPFLRAAGDGTLDRSLLALWLSQDRIYAAHAYPRFIGSLIAAIPFDKYASPQSQKEEHNRRILKTLSFALENIVKEVEFFVETARKHGFDLAMWKERKGTRDYVAEMDSIASSRNIQEGLVFLWAMEQVYLDAWSLVRAGLQKRPFQSEGNRSANDSPVSAFVENWTSQEFVKFIDDLAALANATDVEFERGTKIWERVVELEKEFWPLAGEEIHMQKDV</sequence>
<keyword evidence="3" id="KW-1185">Reference proteome</keyword>
<proteinExistence type="predicted"/>